<dbReference type="InterPro" id="IPR002110">
    <property type="entry name" value="Ankyrin_rpt"/>
</dbReference>
<dbReference type="PROSITE" id="PS50088">
    <property type="entry name" value="ANK_REPEAT"/>
    <property type="match status" value="1"/>
</dbReference>
<evidence type="ECO:0000313" key="5">
    <source>
        <dbReference type="Proteomes" id="UP000033671"/>
    </source>
</evidence>
<protein>
    <submittedName>
        <fullName evidence="4">Ankyrin repeat family protein</fullName>
    </submittedName>
</protein>
<dbReference type="RefSeq" id="WP_045916781.1">
    <property type="nucleotide sequence ID" value="NZ_LAOA01000013.1"/>
</dbReference>
<dbReference type="AlphaFoldDB" id="A0A0F3PAC8"/>
<dbReference type="EMBL" id="LAOA01000013">
    <property type="protein sequence ID" value="KJV76866.1"/>
    <property type="molecule type" value="Genomic_DNA"/>
</dbReference>
<dbReference type="PROSITE" id="PS50297">
    <property type="entry name" value="ANK_REP_REGION"/>
    <property type="match status" value="1"/>
</dbReference>
<name>A0A0F3PAC8_ORITS</name>
<evidence type="ECO:0000313" key="4">
    <source>
        <dbReference type="EMBL" id="KJV76866.1"/>
    </source>
</evidence>
<proteinExistence type="predicted"/>
<sequence>MIDFYSESLINKLFRSKVQQLINKDSTLVNSKYKDGTTPLSDAVECKCVEPLAIMLKHNSTGINKKYDEGETLLHIAVRNEIIDVIQLLIDYGADIDAKDDNSMTPIDYAAKSGNADVFNFLTEQSVPWY</sequence>
<keyword evidence="2 3" id="KW-0040">ANK repeat</keyword>
<comment type="caution">
    <text evidence="4">The sequence shown here is derived from an EMBL/GenBank/DDBJ whole genome shotgun (WGS) entry which is preliminary data.</text>
</comment>
<keyword evidence="1" id="KW-0677">Repeat</keyword>
<accession>A0A0F3PAC8</accession>
<reference evidence="4 5" key="1">
    <citation type="submission" date="2015-01" db="EMBL/GenBank/DDBJ databases">
        <title>Genome Sequencing of Rickettsiales.</title>
        <authorList>
            <person name="Daugherty S.C."/>
            <person name="Su Q."/>
            <person name="Abolude K."/>
            <person name="Beier-Sexton M."/>
            <person name="Carlyon J.A."/>
            <person name="Carter R."/>
            <person name="Day N.P."/>
            <person name="Dumler S.J."/>
            <person name="Dyachenko V."/>
            <person name="Godinez A."/>
            <person name="Kurtti T.J."/>
            <person name="Lichay M."/>
            <person name="Mullins K.E."/>
            <person name="Ott S."/>
            <person name="Pappas-Brown V."/>
            <person name="Paris D.H."/>
            <person name="Patel P."/>
            <person name="Richards A.L."/>
            <person name="Sadzewicz L."/>
            <person name="Sears K."/>
            <person name="Seidman D."/>
            <person name="Sengamalay N."/>
            <person name="Stenos J."/>
            <person name="Tallon L.J."/>
            <person name="Vincent G."/>
            <person name="Fraser C.M."/>
            <person name="Munderloh U."/>
            <person name="Dunning-Hotopp J.C."/>
        </authorList>
    </citation>
    <scope>NUCLEOTIDE SEQUENCE [LARGE SCALE GENOMIC DNA]</scope>
    <source>
        <strain evidence="4 5">TA716</strain>
    </source>
</reference>
<dbReference type="Proteomes" id="UP000033671">
    <property type="component" value="Unassembled WGS sequence"/>
</dbReference>
<evidence type="ECO:0000256" key="3">
    <source>
        <dbReference type="PROSITE-ProRule" id="PRU00023"/>
    </source>
</evidence>
<dbReference type="GO" id="GO:0000976">
    <property type="term" value="F:transcription cis-regulatory region binding"/>
    <property type="evidence" value="ECO:0007669"/>
    <property type="project" value="TreeGrafter"/>
</dbReference>
<organism evidence="4 5">
    <name type="scientific">Orientia tsutsugamushi str. TA716</name>
    <dbReference type="NCBI Taxonomy" id="1359175"/>
    <lineage>
        <taxon>Bacteria</taxon>
        <taxon>Pseudomonadati</taxon>
        <taxon>Pseudomonadota</taxon>
        <taxon>Alphaproteobacteria</taxon>
        <taxon>Rickettsiales</taxon>
        <taxon>Rickettsiaceae</taxon>
        <taxon>Rickettsieae</taxon>
        <taxon>Orientia</taxon>
    </lineage>
</organism>
<dbReference type="Gene3D" id="1.25.40.20">
    <property type="entry name" value="Ankyrin repeat-containing domain"/>
    <property type="match status" value="1"/>
</dbReference>
<gene>
    <name evidence="4" type="ORF">OTSTA716_0555</name>
</gene>
<dbReference type="InterPro" id="IPR050663">
    <property type="entry name" value="Ankyrin-SOCS_Box"/>
</dbReference>
<evidence type="ECO:0000256" key="1">
    <source>
        <dbReference type="ARBA" id="ARBA00022737"/>
    </source>
</evidence>
<dbReference type="Pfam" id="PF12796">
    <property type="entry name" value="Ank_2"/>
    <property type="match status" value="1"/>
</dbReference>
<dbReference type="PATRIC" id="fig|1359175.3.peg.477"/>
<feature type="repeat" description="ANK" evidence="3">
    <location>
        <begin position="69"/>
        <end position="101"/>
    </location>
</feature>
<evidence type="ECO:0000256" key="2">
    <source>
        <dbReference type="ARBA" id="ARBA00023043"/>
    </source>
</evidence>
<dbReference type="SMART" id="SM00248">
    <property type="entry name" value="ANK"/>
    <property type="match status" value="3"/>
</dbReference>
<dbReference type="PANTHER" id="PTHR24193:SF121">
    <property type="entry name" value="ADA2A-CONTAINING COMPLEX COMPONENT 3, ISOFORM D"/>
    <property type="match status" value="1"/>
</dbReference>
<dbReference type="GO" id="GO:0045944">
    <property type="term" value="P:positive regulation of transcription by RNA polymerase II"/>
    <property type="evidence" value="ECO:0007669"/>
    <property type="project" value="TreeGrafter"/>
</dbReference>
<dbReference type="SUPFAM" id="SSF48403">
    <property type="entry name" value="Ankyrin repeat"/>
    <property type="match status" value="1"/>
</dbReference>
<dbReference type="PANTHER" id="PTHR24193">
    <property type="entry name" value="ANKYRIN REPEAT PROTEIN"/>
    <property type="match status" value="1"/>
</dbReference>
<dbReference type="InterPro" id="IPR036770">
    <property type="entry name" value="Ankyrin_rpt-contain_sf"/>
</dbReference>